<evidence type="ECO:0000313" key="2">
    <source>
        <dbReference type="EMBL" id="KAA1257340.1"/>
    </source>
</evidence>
<organism evidence="2 3">
    <name type="scientific">Rubripirellula obstinata</name>
    <dbReference type="NCBI Taxonomy" id="406547"/>
    <lineage>
        <taxon>Bacteria</taxon>
        <taxon>Pseudomonadati</taxon>
        <taxon>Planctomycetota</taxon>
        <taxon>Planctomycetia</taxon>
        <taxon>Pirellulales</taxon>
        <taxon>Pirellulaceae</taxon>
        <taxon>Rubripirellula</taxon>
    </lineage>
</organism>
<protein>
    <submittedName>
        <fullName evidence="2">Uncharacterized protein</fullName>
    </submittedName>
</protein>
<proteinExistence type="predicted"/>
<evidence type="ECO:0000313" key="3">
    <source>
        <dbReference type="Proteomes" id="UP000322699"/>
    </source>
</evidence>
<dbReference type="EMBL" id="VRLW01000003">
    <property type="protein sequence ID" value="KAA1257340.1"/>
    <property type="molecule type" value="Genomic_DNA"/>
</dbReference>
<gene>
    <name evidence="2" type="ORF">LF1_54890</name>
    <name evidence="1" type="ORF">LF1_56910</name>
</gene>
<comment type="caution">
    <text evidence="2">The sequence shown here is derived from an EMBL/GenBank/DDBJ whole genome shotgun (WGS) entry which is preliminary data.</text>
</comment>
<keyword evidence="3" id="KW-1185">Reference proteome</keyword>
<evidence type="ECO:0000313" key="1">
    <source>
        <dbReference type="EMBL" id="KAA1256993.1"/>
    </source>
</evidence>
<reference evidence="2 3" key="1">
    <citation type="submission" date="2019-08" db="EMBL/GenBank/DDBJ databases">
        <title>Deep-cultivation of Planctomycetes and their phenomic and genomic characterization uncovers novel biology.</title>
        <authorList>
            <person name="Wiegand S."/>
            <person name="Jogler M."/>
            <person name="Boedeker C."/>
            <person name="Pinto D."/>
            <person name="Vollmers J."/>
            <person name="Rivas-Marin E."/>
            <person name="Kohn T."/>
            <person name="Peeters S.H."/>
            <person name="Heuer A."/>
            <person name="Rast P."/>
            <person name="Oberbeckmann S."/>
            <person name="Bunk B."/>
            <person name="Jeske O."/>
            <person name="Meyerdierks A."/>
            <person name="Storesund J.E."/>
            <person name="Kallscheuer N."/>
            <person name="Luecker S."/>
            <person name="Lage O.M."/>
            <person name="Pohl T."/>
            <person name="Merkel B.J."/>
            <person name="Hornburger P."/>
            <person name="Mueller R.-W."/>
            <person name="Bruemmer F."/>
            <person name="Labrenz M."/>
            <person name="Spormann A.M."/>
            <person name="Op Den Camp H."/>
            <person name="Overmann J."/>
            <person name="Amann R."/>
            <person name="Jetten M.S.M."/>
            <person name="Mascher T."/>
            <person name="Medema M.H."/>
            <person name="Devos D.P."/>
            <person name="Kaster A.-K."/>
            <person name="Ovreas L."/>
            <person name="Rohde M."/>
            <person name="Galperin M.Y."/>
            <person name="Jogler C."/>
        </authorList>
    </citation>
    <scope>NUCLEOTIDE SEQUENCE [LARGE SCALE GENOMIC DNA]</scope>
    <source>
        <strain evidence="2 3">LF1</strain>
    </source>
</reference>
<accession>A0A5B1CCM0</accession>
<name>A0A5B1CCM0_9BACT</name>
<dbReference type="EMBL" id="VRLW01000007">
    <property type="protein sequence ID" value="KAA1256993.1"/>
    <property type="molecule type" value="Genomic_DNA"/>
</dbReference>
<dbReference type="AlphaFoldDB" id="A0A5B1CCM0"/>
<dbReference type="Proteomes" id="UP000322699">
    <property type="component" value="Unassembled WGS sequence"/>
</dbReference>
<sequence length="176" mass="19259">MHRSGGGQLFRLLASLSPPPGDAYRYPTEPRTLAARLAPCGAHPTHDQHCLAPNARPTSKCRLPCGASTNARIPILNQCRRADCTAWHQPTPVLPNSIHCLTPQFALPATPCYAFHTVIVTHVDEVRADGPHRNGVSRITNKSLTSRACEPMFKDSVQVARLFSLGICFVRVKMTT</sequence>